<comment type="caution">
    <text evidence="1">The sequence shown here is derived from an EMBL/GenBank/DDBJ whole genome shotgun (WGS) entry which is preliminary data.</text>
</comment>
<protein>
    <submittedName>
        <fullName evidence="1">Uncharacterized protein</fullName>
    </submittedName>
</protein>
<organism evidence="1 2">
    <name type="scientific">Xylaria bambusicola</name>
    <dbReference type="NCBI Taxonomy" id="326684"/>
    <lineage>
        <taxon>Eukaryota</taxon>
        <taxon>Fungi</taxon>
        <taxon>Dikarya</taxon>
        <taxon>Ascomycota</taxon>
        <taxon>Pezizomycotina</taxon>
        <taxon>Sordariomycetes</taxon>
        <taxon>Xylariomycetidae</taxon>
        <taxon>Xylariales</taxon>
        <taxon>Xylariaceae</taxon>
        <taxon>Xylaria</taxon>
    </lineage>
</organism>
<keyword evidence="2" id="KW-1185">Reference proteome</keyword>
<dbReference type="EMBL" id="JAWHQM010000028">
    <property type="protein sequence ID" value="KAK5632990.1"/>
    <property type="molecule type" value="Genomic_DNA"/>
</dbReference>
<dbReference type="Proteomes" id="UP001305414">
    <property type="component" value="Unassembled WGS sequence"/>
</dbReference>
<name>A0AAN7Z0X9_9PEZI</name>
<gene>
    <name evidence="1" type="ORF">RRF57_008704</name>
</gene>
<reference evidence="1 2" key="1">
    <citation type="submission" date="2023-10" db="EMBL/GenBank/DDBJ databases">
        <title>Draft genome sequence of Xylaria bambusicola isolate GMP-LS, the root and basal stem rot pathogen of sugarcane in Indonesia.</title>
        <authorList>
            <person name="Selvaraj P."/>
            <person name="Muralishankar V."/>
            <person name="Muruganantham S."/>
            <person name="Sp S."/>
            <person name="Haryani S."/>
            <person name="Lau K.J.X."/>
            <person name="Naqvi N.I."/>
        </authorList>
    </citation>
    <scope>NUCLEOTIDE SEQUENCE [LARGE SCALE GENOMIC DNA]</scope>
    <source>
        <strain evidence="1">GMP-LS</strain>
    </source>
</reference>
<sequence length="66" mass="7307">MRWSKRINARQTVDTDDAMSRRTWMGPLKATSCGSRAGGSALPGQHLDSKLNTTATCLAMYMTWQS</sequence>
<accession>A0AAN7Z0X9</accession>
<evidence type="ECO:0000313" key="2">
    <source>
        <dbReference type="Proteomes" id="UP001305414"/>
    </source>
</evidence>
<dbReference type="AlphaFoldDB" id="A0AAN7Z0X9"/>
<evidence type="ECO:0000313" key="1">
    <source>
        <dbReference type="EMBL" id="KAK5632990.1"/>
    </source>
</evidence>
<proteinExistence type="predicted"/>